<dbReference type="InterPro" id="IPR006145">
    <property type="entry name" value="PsdUridine_synth_RsuA/RluA"/>
</dbReference>
<dbReference type="InterPro" id="IPR036986">
    <property type="entry name" value="S4_RNA-bd_sf"/>
</dbReference>
<feature type="compositionally biased region" description="Basic and acidic residues" evidence="7">
    <location>
        <begin position="353"/>
        <end position="369"/>
    </location>
</feature>
<reference evidence="9 10" key="1">
    <citation type="submission" date="2016-10" db="EMBL/GenBank/DDBJ databases">
        <authorList>
            <person name="de Groot N.N."/>
        </authorList>
    </citation>
    <scope>NUCLEOTIDE SEQUENCE [LARGE SCALE GENOMIC DNA]</scope>
    <source>
        <strain evidence="9 10">DSM 17890</strain>
    </source>
</reference>
<gene>
    <name evidence="9" type="ORF">SAMN05444336_107124</name>
</gene>
<evidence type="ECO:0000259" key="8">
    <source>
        <dbReference type="SMART" id="SM00363"/>
    </source>
</evidence>
<evidence type="ECO:0000256" key="1">
    <source>
        <dbReference type="ARBA" id="ARBA00010876"/>
    </source>
</evidence>
<dbReference type="Pfam" id="PF01479">
    <property type="entry name" value="S4"/>
    <property type="match status" value="1"/>
</dbReference>
<dbReference type="InterPro" id="IPR006224">
    <property type="entry name" value="PsdUridine_synth_RluA-like_CS"/>
</dbReference>
<dbReference type="AlphaFoldDB" id="A0A1H3D6W3"/>
<dbReference type="OrthoDB" id="9807829at2"/>
<dbReference type="SMART" id="SM00363">
    <property type="entry name" value="S4"/>
    <property type="match status" value="1"/>
</dbReference>
<dbReference type="RefSeq" id="WP_092683947.1">
    <property type="nucleotide sequence ID" value="NZ_FNMZ01000007.1"/>
</dbReference>
<dbReference type="EC" id="5.4.99.-" evidence="6"/>
<comment type="catalytic activity">
    <reaction evidence="3">
        <text>uridine(1911/1915/1917) in 23S rRNA = pseudouridine(1911/1915/1917) in 23S rRNA</text>
        <dbReference type="Rhea" id="RHEA:42524"/>
        <dbReference type="Rhea" id="RHEA-COMP:10097"/>
        <dbReference type="Rhea" id="RHEA-COMP:10098"/>
        <dbReference type="ChEBI" id="CHEBI:65314"/>
        <dbReference type="ChEBI" id="CHEBI:65315"/>
        <dbReference type="EC" id="5.4.99.23"/>
    </reaction>
</comment>
<dbReference type="SUPFAM" id="SSF55120">
    <property type="entry name" value="Pseudouridine synthase"/>
    <property type="match status" value="1"/>
</dbReference>
<protein>
    <recommendedName>
        <fullName evidence="6">Pseudouridine synthase</fullName>
        <ecNumber evidence="6">5.4.99.-</ecNumber>
    </recommendedName>
</protein>
<dbReference type="GO" id="GO:0003723">
    <property type="term" value="F:RNA binding"/>
    <property type="evidence" value="ECO:0007669"/>
    <property type="project" value="UniProtKB-KW"/>
</dbReference>
<dbReference type="InterPro" id="IPR002942">
    <property type="entry name" value="S4_RNA-bd"/>
</dbReference>
<dbReference type="InterPro" id="IPR006225">
    <property type="entry name" value="PsdUridine_synth_RluC/D"/>
</dbReference>
<dbReference type="Pfam" id="PF00849">
    <property type="entry name" value="PseudoU_synth_2"/>
    <property type="match status" value="1"/>
</dbReference>
<dbReference type="NCBIfam" id="TIGR00005">
    <property type="entry name" value="rluA_subfam"/>
    <property type="match status" value="1"/>
</dbReference>
<dbReference type="InterPro" id="IPR050188">
    <property type="entry name" value="RluA_PseudoU_synthase"/>
</dbReference>
<keyword evidence="2 6" id="KW-0413">Isomerase</keyword>
<dbReference type="SUPFAM" id="SSF55174">
    <property type="entry name" value="Alpha-L RNA-binding motif"/>
    <property type="match status" value="1"/>
</dbReference>
<evidence type="ECO:0000256" key="5">
    <source>
        <dbReference type="PROSITE-ProRule" id="PRU00182"/>
    </source>
</evidence>
<dbReference type="PROSITE" id="PS01129">
    <property type="entry name" value="PSI_RLU"/>
    <property type="match status" value="1"/>
</dbReference>
<evidence type="ECO:0000256" key="7">
    <source>
        <dbReference type="SAM" id="MobiDB-lite"/>
    </source>
</evidence>
<dbReference type="Proteomes" id="UP000199118">
    <property type="component" value="Unassembled WGS sequence"/>
</dbReference>
<dbReference type="STRING" id="356660.SAMN05444336_107124"/>
<feature type="active site" evidence="4">
    <location>
        <position position="152"/>
    </location>
</feature>
<comment type="similarity">
    <text evidence="1 6">Belongs to the pseudouridine synthase RluA family.</text>
</comment>
<dbReference type="PANTHER" id="PTHR21600:SF44">
    <property type="entry name" value="RIBOSOMAL LARGE SUBUNIT PSEUDOURIDINE SYNTHASE D"/>
    <property type="match status" value="1"/>
</dbReference>
<organism evidence="9 10">
    <name type="scientific">Albimonas donghaensis</name>
    <dbReference type="NCBI Taxonomy" id="356660"/>
    <lineage>
        <taxon>Bacteria</taxon>
        <taxon>Pseudomonadati</taxon>
        <taxon>Pseudomonadota</taxon>
        <taxon>Alphaproteobacteria</taxon>
        <taxon>Rhodobacterales</taxon>
        <taxon>Paracoccaceae</taxon>
        <taxon>Albimonas</taxon>
    </lineage>
</organism>
<name>A0A1H3D6W3_9RHOB</name>
<keyword evidence="5" id="KW-0694">RNA-binding</keyword>
<dbReference type="PROSITE" id="PS50889">
    <property type="entry name" value="S4"/>
    <property type="match status" value="1"/>
</dbReference>
<comment type="function">
    <text evidence="6">Responsible for synthesis of pseudouridine from uracil.</text>
</comment>
<dbReference type="Gene3D" id="3.10.290.10">
    <property type="entry name" value="RNA-binding S4 domain"/>
    <property type="match status" value="1"/>
</dbReference>
<comment type="catalytic activity">
    <reaction evidence="6">
        <text>a uridine in RNA = a pseudouridine in RNA</text>
        <dbReference type="Rhea" id="RHEA:48348"/>
        <dbReference type="Rhea" id="RHEA-COMP:12068"/>
        <dbReference type="Rhea" id="RHEA-COMP:12069"/>
        <dbReference type="ChEBI" id="CHEBI:65314"/>
        <dbReference type="ChEBI" id="CHEBI:65315"/>
    </reaction>
</comment>
<evidence type="ECO:0000313" key="10">
    <source>
        <dbReference type="Proteomes" id="UP000199118"/>
    </source>
</evidence>
<evidence type="ECO:0000313" key="9">
    <source>
        <dbReference type="EMBL" id="SDX62141.1"/>
    </source>
</evidence>
<dbReference type="CDD" id="cd00165">
    <property type="entry name" value="S4"/>
    <property type="match status" value="1"/>
</dbReference>
<evidence type="ECO:0000256" key="4">
    <source>
        <dbReference type="PIRSR" id="PIRSR606225-1"/>
    </source>
</evidence>
<dbReference type="EMBL" id="FNMZ01000007">
    <property type="protein sequence ID" value="SDX62141.1"/>
    <property type="molecule type" value="Genomic_DNA"/>
</dbReference>
<proteinExistence type="inferred from homology"/>
<dbReference type="InterPro" id="IPR020103">
    <property type="entry name" value="PsdUridine_synth_cat_dom_sf"/>
</dbReference>
<evidence type="ECO:0000256" key="6">
    <source>
        <dbReference type="RuleBase" id="RU362028"/>
    </source>
</evidence>
<sequence length="369" mass="40879">MPGVQNIEIETDDADQRIDRWLRKRFPQLSQGRIEKMLRKGELRVDGGRAKSSTRLEVGQVVRVPPMPDETPEYLARREAERAEQRARIAPGDAKMIREAVIYRDDQLIVLNKPAGLPVQGGSGQSDRHVDGLTEALKFDLEERPKLVHRLDRDTSGVLVLARTPGAARALTASFRHRNTRKIYWAVTSGVPDPEQGAIRWGLVKAPGRGGGGEGEKMRLVHPDEVAATEGAKRALTEYQVFEAVGTRAAWVALSPITGRTHQLRAHMDALGTPVVGDGKYGGSGLTNEGDGWGAQLGGIISRKLHLHARSLTIEHPTTKRMLTVAAPLPEHMQRTWDTFGWKVENAPADPFDPDRDEDRSRDKPKGRR</sequence>
<feature type="region of interest" description="Disordered" evidence="7">
    <location>
        <begin position="345"/>
        <end position="369"/>
    </location>
</feature>
<dbReference type="CDD" id="cd02869">
    <property type="entry name" value="PseudoU_synth_RluA_like"/>
    <property type="match status" value="1"/>
</dbReference>
<keyword evidence="10" id="KW-1185">Reference proteome</keyword>
<dbReference type="Gene3D" id="3.30.2350.10">
    <property type="entry name" value="Pseudouridine synthase"/>
    <property type="match status" value="1"/>
</dbReference>
<accession>A0A1H3D6W3</accession>
<evidence type="ECO:0000256" key="3">
    <source>
        <dbReference type="ARBA" id="ARBA00036882"/>
    </source>
</evidence>
<evidence type="ECO:0000256" key="2">
    <source>
        <dbReference type="ARBA" id="ARBA00023235"/>
    </source>
</evidence>
<dbReference type="GO" id="GO:0160140">
    <property type="term" value="F:23S rRNA pseudouridine(1911/1915/1917) synthase activity"/>
    <property type="evidence" value="ECO:0007669"/>
    <property type="project" value="UniProtKB-EC"/>
</dbReference>
<dbReference type="GO" id="GO:0000455">
    <property type="term" value="P:enzyme-directed rRNA pseudouridine synthesis"/>
    <property type="evidence" value="ECO:0007669"/>
    <property type="project" value="UniProtKB-ARBA"/>
</dbReference>
<dbReference type="PANTHER" id="PTHR21600">
    <property type="entry name" value="MITOCHONDRIAL RNA PSEUDOURIDINE SYNTHASE"/>
    <property type="match status" value="1"/>
</dbReference>
<feature type="domain" description="RNA-binding S4" evidence="8">
    <location>
        <begin position="16"/>
        <end position="76"/>
    </location>
</feature>